<comment type="pathway">
    <text evidence="2">Carbohydrate biosynthesis; dTDP-L-rhamnose biosynthesis.</text>
</comment>
<keyword evidence="2" id="KW-0521">NADP</keyword>
<evidence type="ECO:0000313" key="6">
    <source>
        <dbReference type="Proteomes" id="UP000323565"/>
    </source>
</evidence>
<evidence type="ECO:0000256" key="1">
    <source>
        <dbReference type="ARBA" id="ARBA00010944"/>
    </source>
</evidence>
<evidence type="ECO:0000256" key="2">
    <source>
        <dbReference type="RuleBase" id="RU364082"/>
    </source>
</evidence>
<sequence>MSRWVITGGTGMFGTDLAAVVRESGHEVTALGSADCDIRDLEAARAAAAGADVVVNAAAYTAVDAAESDEAAAFALNAIGARNVARAARGAGARLVHISTDYVFDGGDSEPYAEDAPQAPRSAYGRTKAAGEWAVRAEHPDALIVRTAWLYGEHGPNFVATMLRLAQAHETLNVVDDQHGQPTWTRDLARYVLDLIEAKAPGGYFHGTSKGSTTWYEFTREIFRLSGLDPERVNPTTSEAFPRPAHRPANSVLAHSGGPPRPEWHVSLAAYLRSTCRVGAS</sequence>
<feature type="region of interest" description="Disordered" evidence="3">
    <location>
        <begin position="233"/>
        <end position="258"/>
    </location>
</feature>
<gene>
    <name evidence="5" type="primary">rfbD</name>
    <name evidence="5" type="ORF">FV141_09920</name>
</gene>
<dbReference type="InterPro" id="IPR005913">
    <property type="entry name" value="dTDP_dehydrorham_reduct"/>
</dbReference>
<dbReference type="Gene3D" id="3.90.25.10">
    <property type="entry name" value="UDP-galactose 4-epimerase, domain 1"/>
    <property type="match status" value="1"/>
</dbReference>
<dbReference type="EC" id="1.1.1.133" evidence="2"/>
<dbReference type="Proteomes" id="UP000323565">
    <property type="component" value="Chromosome"/>
</dbReference>
<keyword evidence="6" id="KW-1185">Reference proteome</keyword>
<dbReference type="PANTHER" id="PTHR10491:SF4">
    <property type="entry name" value="METHIONINE ADENOSYLTRANSFERASE 2 SUBUNIT BETA"/>
    <property type="match status" value="1"/>
</dbReference>
<protein>
    <recommendedName>
        <fullName evidence="2">dTDP-4-dehydrorhamnose reductase</fullName>
        <ecNumber evidence="2">1.1.1.133</ecNumber>
    </recommendedName>
</protein>
<evidence type="ECO:0000313" key="5">
    <source>
        <dbReference type="EMBL" id="QEH93811.1"/>
    </source>
</evidence>
<feature type="domain" description="RmlD-like substrate binding" evidence="4">
    <location>
        <begin position="5"/>
        <end position="272"/>
    </location>
</feature>
<dbReference type="PANTHER" id="PTHR10491">
    <property type="entry name" value="DTDP-4-DEHYDRORHAMNOSE REDUCTASE"/>
    <property type="match status" value="1"/>
</dbReference>
<accession>A0ABX5ZAR3</accession>
<keyword evidence="2 5" id="KW-0560">Oxidoreductase</keyword>
<dbReference type="EMBL" id="CP043031">
    <property type="protein sequence ID" value="QEH93811.1"/>
    <property type="molecule type" value="Genomic_DNA"/>
</dbReference>
<proteinExistence type="inferred from homology"/>
<reference evidence="5 6" key="1">
    <citation type="submission" date="2019-08" db="EMBL/GenBank/DDBJ databases">
        <title>Dermacoccus abyssi strain HZAU 226, whole genome Nanopore sequencing project.</title>
        <authorList>
            <person name="Guo A."/>
            <person name="Zhang X."/>
            <person name="Ruan Y."/>
            <person name="Liu W."/>
            <person name="Chen Q."/>
            <person name="Gu L."/>
        </authorList>
    </citation>
    <scope>NUCLEOTIDE SEQUENCE [LARGE SCALE GENOMIC DNA]</scope>
    <source>
        <strain evidence="5 6">HZAU 226</strain>
    </source>
</reference>
<dbReference type="InterPro" id="IPR029903">
    <property type="entry name" value="RmlD-like-bd"/>
</dbReference>
<dbReference type="Gene3D" id="3.40.50.720">
    <property type="entry name" value="NAD(P)-binding Rossmann-like Domain"/>
    <property type="match status" value="1"/>
</dbReference>
<organism evidence="5 6">
    <name type="scientific">Dermacoccus abyssi</name>
    <dbReference type="NCBI Taxonomy" id="322596"/>
    <lineage>
        <taxon>Bacteria</taxon>
        <taxon>Bacillati</taxon>
        <taxon>Actinomycetota</taxon>
        <taxon>Actinomycetes</taxon>
        <taxon>Micrococcales</taxon>
        <taxon>Dermacoccaceae</taxon>
        <taxon>Dermacoccus</taxon>
    </lineage>
</organism>
<dbReference type="NCBIfam" id="TIGR01214">
    <property type="entry name" value="rmlD"/>
    <property type="match status" value="1"/>
</dbReference>
<dbReference type="Pfam" id="PF04321">
    <property type="entry name" value="RmlD_sub_bind"/>
    <property type="match status" value="1"/>
</dbReference>
<dbReference type="SUPFAM" id="SSF51735">
    <property type="entry name" value="NAD(P)-binding Rossmann-fold domains"/>
    <property type="match status" value="1"/>
</dbReference>
<evidence type="ECO:0000259" key="4">
    <source>
        <dbReference type="Pfam" id="PF04321"/>
    </source>
</evidence>
<evidence type="ECO:0000256" key="3">
    <source>
        <dbReference type="SAM" id="MobiDB-lite"/>
    </source>
</evidence>
<dbReference type="CDD" id="cd05254">
    <property type="entry name" value="dTDP_HR_like_SDR_e"/>
    <property type="match status" value="1"/>
</dbReference>
<name>A0ABX5ZAR3_9MICO</name>
<comment type="function">
    <text evidence="2">Catalyzes the reduction of dTDP-6-deoxy-L-lyxo-4-hexulose to yield dTDP-L-rhamnose.</text>
</comment>
<dbReference type="GO" id="GO:0008831">
    <property type="term" value="F:dTDP-4-dehydrorhamnose reductase activity"/>
    <property type="evidence" value="ECO:0007669"/>
    <property type="project" value="UniProtKB-EC"/>
</dbReference>
<comment type="similarity">
    <text evidence="1 2">Belongs to the dTDP-4-dehydrorhamnose reductase family.</text>
</comment>
<dbReference type="InterPro" id="IPR036291">
    <property type="entry name" value="NAD(P)-bd_dom_sf"/>
</dbReference>